<feature type="region of interest" description="Disordered" evidence="6">
    <location>
        <begin position="1"/>
        <end position="22"/>
    </location>
</feature>
<proteinExistence type="inferred from homology"/>
<comment type="caution">
    <text evidence="8">The sequence shown here is derived from an EMBL/GenBank/DDBJ whole genome shotgun (WGS) entry which is preliminary data.</text>
</comment>
<reference evidence="8 9" key="1">
    <citation type="submission" date="2020-08" db="EMBL/GenBank/DDBJ databases">
        <title>Sequencing the genomes of 1000 actinobacteria strains.</title>
        <authorList>
            <person name="Klenk H.-P."/>
        </authorList>
    </citation>
    <scope>NUCLEOTIDE SEQUENCE [LARGE SCALE GENOMIC DNA]</scope>
    <source>
        <strain evidence="8 9">DSM 44320</strain>
    </source>
</reference>
<dbReference type="Pfam" id="PF00877">
    <property type="entry name" value="NLPC_P60"/>
    <property type="match status" value="1"/>
</dbReference>
<dbReference type="Proteomes" id="UP000579945">
    <property type="component" value="Unassembled WGS sequence"/>
</dbReference>
<evidence type="ECO:0000256" key="2">
    <source>
        <dbReference type="ARBA" id="ARBA00022670"/>
    </source>
</evidence>
<feature type="coiled-coil region" evidence="5">
    <location>
        <begin position="157"/>
        <end position="184"/>
    </location>
</feature>
<dbReference type="GO" id="GO:0008234">
    <property type="term" value="F:cysteine-type peptidase activity"/>
    <property type="evidence" value="ECO:0007669"/>
    <property type="project" value="UniProtKB-KW"/>
</dbReference>
<dbReference type="PROSITE" id="PS51935">
    <property type="entry name" value="NLPC_P60"/>
    <property type="match status" value="1"/>
</dbReference>
<dbReference type="EMBL" id="JACIBV010000001">
    <property type="protein sequence ID" value="MBB3729866.1"/>
    <property type="molecule type" value="Genomic_DNA"/>
</dbReference>
<dbReference type="RefSeq" id="WP_312895754.1">
    <property type="nucleotide sequence ID" value="NZ_BAAAXX010000027.1"/>
</dbReference>
<evidence type="ECO:0000256" key="6">
    <source>
        <dbReference type="SAM" id="MobiDB-lite"/>
    </source>
</evidence>
<keyword evidence="2" id="KW-0645">Protease</keyword>
<gene>
    <name evidence="8" type="ORF">FHR33_005726</name>
</gene>
<feature type="compositionally biased region" description="Basic and acidic residues" evidence="6">
    <location>
        <begin position="1"/>
        <end position="11"/>
    </location>
</feature>
<evidence type="ECO:0000259" key="7">
    <source>
        <dbReference type="PROSITE" id="PS51935"/>
    </source>
</evidence>
<dbReference type="PANTHER" id="PTHR47359">
    <property type="entry name" value="PEPTIDOGLYCAN DL-ENDOPEPTIDASE CWLO"/>
    <property type="match status" value="1"/>
</dbReference>
<dbReference type="InterPro" id="IPR038765">
    <property type="entry name" value="Papain-like_cys_pep_sf"/>
</dbReference>
<keyword evidence="5" id="KW-0175">Coiled coil</keyword>
<evidence type="ECO:0000256" key="1">
    <source>
        <dbReference type="ARBA" id="ARBA00007074"/>
    </source>
</evidence>
<feature type="coiled-coil region" evidence="5">
    <location>
        <begin position="55"/>
        <end position="89"/>
    </location>
</feature>
<protein>
    <submittedName>
        <fullName evidence="8">Cell wall-associated NlpC family hydrolase/uncharacterized coiled-coil protein SlyX</fullName>
    </submittedName>
</protein>
<evidence type="ECO:0000256" key="3">
    <source>
        <dbReference type="ARBA" id="ARBA00022801"/>
    </source>
</evidence>
<comment type="similarity">
    <text evidence="1">Belongs to the peptidase C40 family.</text>
</comment>
<accession>A0A7W5V881</accession>
<feature type="domain" description="NlpC/P60" evidence="7">
    <location>
        <begin position="231"/>
        <end position="347"/>
    </location>
</feature>
<sequence length="347" mass="37218">MKRTRTHEGKSAGKHARPHEPGALRKRFAIVGAAMAVLALTVPLGSAAADPKPTLKELSQQVEKLHNDIETLTEQYNGQREKLKSVKKSAEVAKKILATSEADLAAKRARATLLAESTYMSGGFADGLAFATSTDPDSFLDGAATFYALGQQQGQEVKELADSIAAAERAKATAKTRLAEVQKLVDDLGDKRSKITTLVTKVESNLFKRAIGEAGRPGTRATKVNLPIIGSGKAAEAARWALTQQLKPYVWGAEGPNSYDCSGLVMAAYQRVGISLPHYTGDQWTAGTHITREQMRPGDLVFFYNDLHHVGIYIGGGMMVHAPRTGDVVRIAAIGNRPFAGAVRIAD</sequence>
<keyword evidence="9" id="KW-1185">Reference proteome</keyword>
<evidence type="ECO:0000313" key="8">
    <source>
        <dbReference type="EMBL" id="MBB3729866.1"/>
    </source>
</evidence>
<dbReference type="PANTHER" id="PTHR47359:SF3">
    <property type="entry name" value="NLP_P60 DOMAIN-CONTAINING PROTEIN-RELATED"/>
    <property type="match status" value="1"/>
</dbReference>
<dbReference type="Gene3D" id="3.90.1720.10">
    <property type="entry name" value="endopeptidase domain like (from Nostoc punctiforme)"/>
    <property type="match status" value="1"/>
</dbReference>
<dbReference type="GeneID" id="95392043"/>
<keyword evidence="3 8" id="KW-0378">Hydrolase</keyword>
<dbReference type="Gene3D" id="6.10.250.3150">
    <property type="match status" value="1"/>
</dbReference>
<keyword evidence="4" id="KW-0788">Thiol protease</keyword>
<evidence type="ECO:0000256" key="4">
    <source>
        <dbReference type="ARBA" id="ARBA00022807"/>
    </source>
</evidence>
<dbReference type="AlphaFoldDB" id="A0A7W5V881"/>
<organism evidence="8 9">
    <name type="scientific">Nonomuraea dietziae</name>
    <dbReference type="NCBI Taxonomy" id="65515"/>
    <lineage>
        <taxon>Bacteria</taxon>
        <taxon>Bacillati</taxon>
        <taxon>Actinomycetota</taxon>
        <taxon>Actinomycetes</taxon>
        <taxon>Streptosporangiales</taxon>
        <taxon>Streptosporangiaceae</taxon>
        <taxon>Nonomuraea</taxon>
    </lineage>
</organism>
<name>A0A7W5V881_9ACTN</name>
<dbReference type="GO" id="GO:0006508">
    <property type="term" value="P:proteolysis"/>
    <property type="evidence" value="ECO:0007669"/>
    <property type="project" value="UniProtKB-KW"/>
</dbReference>
<dbReference type="SUPFAM" id="SSF54001">
    <property type="entry name" value="Cysteine proteinases"/>
    <property type="match status" value="1"/>
</dbReference>
<evidence type="ECO:0000256" key="5">
    <source>
        <dbReference type="SAM" id="Coils"/>
    </source>
</evidence>
<dbReference type="InterPro" id="IPR051794">
    <property type="entry name" value="PG_Endopeptidase_C40"/>
</dbReference>
<dbReference type="InterPro" id="IPR000064">
    <property type="entry name" value="NLP_P60_dom"/>
</dbReference>
<evidence type="ECO:0000313" key="9">
    <source>
        <dbReference type="Proteomes" id="UP000579945"/>
    </source>
</evidence>